<name>A0A453H821_AEGTS</name>
<feature type="domain" description="Vacuolar sorting protein 39/Transforming growth factor beta receptor-associated" evidence="1">
    <location>
        <begin position="17"/>
        <end position="111"/>
    </location>
</feature>
<reference evidence="3" key="1">
    <citation type="journal article" date="2014" name="Science">
        <title>Ancient hybridizations among the ancestral genomes of bread wheat.</title>
        <authorList>
            <consortium name="International Wheat Genome Sequencing Consortium,"/>
            <person name="Marcussen T."/>
            <person name="Sandve S.R."/>
            <person name="Heier L."/>
            <person name="Spannagl M."/>
            <person name="Pfeifer M."/>
            <person name="Jakobsen K.S."/>
            <person name="Wulff B.B."/>
            <person name="Steuernagel B."/>
            <person name="Mayer K.F."/>
            <person name="Olsen O.A."/>
        </authorList>
    </citation>
    <scope>NUCLEOTIDE SEQUENCE [LARGE SCALE GENOMIC DNA]</scope>
    <source>
        <strain evidence="3">cv. AL8/78</strain>
    </source>
</reference>
<dbReference type="GO" id="GO:0034058">
    <property type="term" value="P:endosomal vesicle fusion"/>
    <property type="evidence" value="ECO:0007669"/>
    <property type="project" value="TreeGrafter"/>
</dbReference>
<dbReference type="GO" id="GO:0005737">
    <property type="term" value="C:cytoplasm"/>
    <property type="evidence" value="ECO:0007669"/>
    <property type="project" value="TreeGrafter"/>
</dbReference>
<evidence type="ECO:0000313" key="3">
    <source>
        <dbReference type="Proteomes" id="UP000015105"/>
    </source>
</evidence>
<reference evidence="3" key="2">
    <citation type="journal article" date="2017" name="Nat. Plants">
        <title>The Aegilops tauschii genome reveals multiple impacts of transposons.</title>
        <authorList>
            <person name="Zhao G."/>
            <person name="Zou C."/>
            <person name="Li K."/>
            <person name="Wang K."/>
            <person name="Li T."/>
            <person name="Gao L."/>
            <person name="Zhang X."/>
            <person name="Wang H."/>
            <person name="Yang Z."/>
            <person name="Liu X."/>
            <person name="Jiang W."/>
            <person name="Mao L."/>
            <person name="Kong X."/>
            <person name="Jiao Y."/>
            <person name="Jia J."/>
        </authorList>
    </citation>
    <scope>NUCLEOTIDE SEQUENCE [LARGE SCALE GENOMIC DNA]</scope>
    <source>
        <strain evidence="3">cv. AL8/78</strain>
    </source>
</reference>
<dbReference type="Gramene" id="AET4Gv20101800.10">
    <property type="protein sequence ID" value="AET4Gv20101800.10"/>
    <property type="gene ID" value="AET4Gv20101800"/>
</dbReference>
<dbReference type="InterPro" id="IPR032914">
    <property type="entry name" value="Vam6/VPS39/TRAP1"/>
</dbReference>
<dbReference type="GO" id="GO:0016020">
    <property type="term" value="C:membrane"/>
    <property type="evidence" value="ECO:0007669"/>
    <property type="project" value="TreeGrafter"/>
</dbReference>
<organism evidence="2 3">
    <name type="scientific">Aegilops tauschii subsp. strangulata</name>
    <name type="common">Goatgrass</name>
    <dbReference type="NCBI Taxonomy" id="200361"/>
    <lineage>
        <taxon>Eukaryota</taxon>
        <taxon>Viridiplantae</taxon>
        <taxon>Streptophyta</taxon>
        <taxon>Embryophyta</taxon>
        <taxon>Tracheophyta</taxon>
        <taxon>Spermatophyta</taxon>
        <taxon>Magnoliopsida</taxon>
        <taxon>Liliopsida</taxon>
        <taxon>Poales</taxon>
        <taxon>Poaceae</taxon>
        <taxon>BOP clade</taxon>
        <taxon>Pooideae</taxon>
        <taxon>Triticodae</taxon>
        <taxon>Triticeae</taxon>
        <taxon>Triticinae</taxon>
        <taxon>Aegilops</taxon>
    </lineage>
</organism>
<reference evidence="2" key="3">
    <citation type="journal article" date="2017" name="Nature">
        <title>Genome sequence of the progenitor of the wheat D genome Aegilops tauschii.</title>
        <authorList>
            <person name="Luo M.C."/>
            <person name="Gu Y.Q."/>
            <person name="Puiu D."/>
            <person name="Wang H."/>
            <person name="Twardziok S.O."/>
            <person name="Deal K.R."/>
            <person name="Huo N."/>
            <person name="Zhu T."/>
            <person name="Wang L."/>
            <person name="Wang Y."/>
            <person name="McGuire P.E."/>
            <person name="Liu S."/>
            <person name="Long H."/>
            <person name="Ramasamy R.K."/>
            <person name="Rodriguez J.C."/>
            <person name="Van S.L."/>
            <person name="Yuan L."/>
            <person name="Wang Z."/>
            <person name="Xia Z."/>
            <person name="Xiao L."/>
            <person name="Anderson O.D."/>
            <person name="Ouyang S."/>
            <person name="Liang Y."/>
            <person name="Zimin A.V."/>
            <person name="Pertea G."/>
            <person name="Qi P."/>
            <person name="Bennetzen J.L."/>
            <person name="Dai X."/>
            <person name="Dawson M.W."/>
            <person name="Muller H.G."/>
            <person name="Kugler K."/>
            <person name="Rivarola-Duarte L."/>
            <person name="Spannagl M."/>
            <person name="Mayer K.F.X."/>
            <person name="Lu F.H."/>
            <person name="Bevan M.W."/>
            <person name="Leroy P."/>
            <person name="Li P."/>
            <person name="You F.M."/>
            <person name="Sun Q."/>
            <person name="Liu Z."/>
            <person name="Lyons E."/>
            <person name="Wicker T."/>
            <person name="Salzberg S.L."/>
            <person name="Devos K.M."/>
            <person name="Dvorak J."/>
        </authorList>
    </citation>
    <scope>NUCLEOTIDE SEQUENCE [LARGE SCALE GENOMIC DNA]</scope>
    <source>
        <strain evidence="2">cv. AL8/78</strain>
    </source>
</reference>
<dbReference type="AlphaFoldDB" id="A0A453H821"/>
<dbReference type="Proteomes" id="UP000015105">
    <property type="component" value="Chromosome 4D"/>
</dbReference>
<dbReference type="GO" id="GO:0006914">
    <property type="term" value="P:autophagy"/>
    <property type="evidence" value="ECO:0007669"/>
    <property type="project" value="TreeGrafter"/>
</dbReference>
<accession>A0A453H821</accession>
<protein>
    <recommendedName>
        <fullName evidence="1">Vacuolar sorting protein 39/Transforming growth factor beta receptor-associated domain-containing protein</fullName>
    </recommendedName>
</protein>
<reference evidence="2" key="4">
    <citation type="submission" date="2019-03" db="UniProtKB">
        <authorList>
            <consortium name="EnsemblPlants"/>
        </authorList>
    </citation>
    <scope>IDENTIFICATION</scope>
</reference>
<dbReference type="Pfam" id="PF10366">
    <property type="entry name" value="Vps39_1"/>
    <property type="match status" value="1"/>
</dbReference>
<dbReference type="InterPro" id="IPR019452">
    <property type="entry name" value="VPS39/TGF_beta_rcpt-assoc_1"/>
</dbReference>
<proteinExistence type="predicted"/>
<sequence>RPQTHRSSVAREMANVLDTSLLQALVLTRQSPGAIELLKGLNYCDLKICEEFLKEKSDYMVLLELYRSNDMHREALQLLNRLVEESKSAMANADFSKKFNPQMIIEYLRVLFFLLCHHMTDTVIHFVT</sequence>
<dbReference type="PANTHER" id="PTHR12894">
    <property type="entry name" value="CNH DOMAIN CONTAINING"/>
    <property type="match status" value="1"/>
</dbReference>
<dbReference type="PANTHER" id="PTHR12894:SF27">
    <property type="entry name" value="TRANSFORMING GROWTH FACTOR-BETA RECEPTOR-ASSOCIATED PROTEIN 1"/>
    <property type="match status" value="1"/>
</dbReference>
<evidence type="ECO:0000313" key="2">
    <source>
        <dbReference type="EnsemblPlants" id="AET4Gv20101800.10"/>
    </source>
</evidence>
<keyword evidence="3" id="KW-1185">Reference proteome</keyword>
<reference evidence="2" key="5">
    <citation type="journal article" date="2021" name="G3 (Bethesda)">
        <title>Aegilops tauschii genome assembly Aet v5.0 features greater sequence contiguity and improved annotation.</title>
        <authorList>
            <person name="Wang L."/>
            <person name="Zhu T."/>
            <person name="Rodriguez J.C."/>
            <person name="Deal K.R."/>
            <person name="Dubcovsky J."/>
            <person name="McGuire P.E."/>
            <person name="Lux T."/>
            <person name="Spannagl M."/>
            <person name="Mayer K.F.X."/>
            <person name="Baldrich P."/>
            <person name="Meyers B.C."/>
            <person name="Huo N."/>
            <person name="Gu Y.Q."/>
            <person name="Zhou H."/>
            <person name="Devos K.M."/>
            <person name="Bennetzen J.L."/>
            <person name="Unver T."/>
            <person name="Budak H."/>
            <person name="Gulick P.J."/>
            <person name="Galiba G."/>
            <person name="Kalapos B."/>
            <person name="Nelson D.R."/>
            <person name="Li P."/>
            <person name="You F.M."/>
            <person name="Luo M.C."/>
            <person name="Dvorak J."/>
        </authorList>
    </citation>
    <scope>NUCLEOTIDE SEQUENCE [LARGE SCALE GENOMIC DNA]</scope>
    <source>
        <strain evidence="2">cv. AL8/78</strain>
    </source>
</reference>
<dbReference type="EnsemblPlants" id="AET4Gv20101800.10">
    <property type="protein sequence ID" value="AET4Gv20101800.10"/>
    <property type="gene ID" value="AET4Gv20101800"/>
</dbReference>
<evidence type="ECO:0000259" key="1">
    <source>
        <dbReference type="Pfam" id="PF10366"/>
    </source>
</evidence>